<feature type="transmembrane region" description="Helical" evidence="1">
    <location>
        <begin position="27"/>
        <end position="47"/>
    </location>
</feature>
<accession>A0A9K3NCP4</accession>
<dbReference type="AlphaFoldDB" id="A0A9K3NCP4"/>
<feature type="transmembrane region" description="Helical" evidence="1">
    <location>
        <begin position="68"/>
        <end position="92"/>
    </location>
</feature>
<gene>
    <name evidence="2" type="ORF">HanXRQr2_Chr08g0334171</name>
</gene>
<dbReference type="EMBL" id="MNCJ02000323">
    <property type="protein sequence ID" value="KAF5794960.1"/>
    <property type="molecule type" value="Genomic_DNA"/>
</dbReference>
<dbReference type="Proteomes" id="UP000215914">
    <property type="component" value="Unassembled WGS sequence"/>
</dbReference>
<comment type="caution">
    <text evidence="2">The sequence shown here is derived from an EMBL/GenBank/DDBJ whole genome shotgun (WGS) entry which is preliminary data.</text>
</comment>
<reference evidence="2" key="1">
    <citation type="journal article" date="2017" name="Nature">
        <title>The sunflower genome provides insights into oil metabolism, flowering and Asterid evolution.</title>
        <authorList>
            <person name="Badouin H."/>
            <person name="Gouzy J."/>
            <person name="Grassa C.J."/>
            <person name="Murat F."/>
            <person name="Staton S.E."/>
            <person name="Cottret L."/>
            <person name="Lelandais-Briere C."/>
            <person name="Owens G.L."/>
            <person name="Carrere S."/>
            <person name="Mayjonade B."/>
            <person name="Legrand L."/>
            <person name="Gill N."/>
            <person name="Kane N.C."/>
            <person name="Bowers J.E."/>
            <person name="Hubner S."/>
            <person name="Bellec A."/>
            <person name="Berard A."/>
            <person name="Berges H."/>
            <person name="Blanchet N."/>
            <person name="Boniface M.C."/>
            <person name="Brunel D."/>
            <person name="Catrice O."/>
            <person name="Chaidir N."/>
            <person name="Claudel C."/>
            <person name="Donnadieu C."/>
            <person name="Faraut T."/>
            <person name="Fievet G."/>
            <person name="Helmstetter N."/>
            <person name="King M."/>
            <person name="Knapp S.J."/>
            <person name="Lai Z."/>
            <person name="Le Paslier M.C."/>
            <person name="Lippi Y."/>
            <person name="Lorenzon L."/>
            <person name="Mandel J.R."/>
            <person name="Marage G."/>
            <person name="Marchand G."/>
            <person name="Marquand E."/>
            <person name="Bret-Mestries E."/>
            <person name="Morien E."/>
            <person name="Nambeesan S."/>
            <person name="Nguyen T."/>
            <person name="Pegot-Espagnet P."/>
            <person name="Pouilly N."/>
            <person name="Raftis F."/>
            <person name="Sallet E."/>
            <person name="Schiex T."/>
            <person name="Thomas J."/>
            <person name="Vandecasteele C."/>
            <person name="Vares D."/>
            <person name="Vear F."/>
            <person name="Vautrin S."/>
            <person name="Crespi M."/>
            <person name="Mangin B."/>
            <person name="Burke J.M."/>
            <person name="Salse J."/>
            <person name="Munos S."/>
            <person name="Vincourt P."/>
            <person name="Rieseberg L.H."/>
            <person name="Langlade N.B."/>
        </authorList>
    </citation>
    <scope>NUCLEOTIDE SEQUENCE</scope>
    <source>
        <tissue evidence="2">Leaves</tissue>
    </source>
</reference>
<proteinExistence type="predicted"/>
<protein>
    <submittedName>
        <fullName evidence="2">Uncharacterized protein</fullName>
    </submittedName>
</protein>
<evidence type="ECO:0000313" key="2">
    <source>
        <dbReference type="EMBL" id="KAF5794960.1"/>
    </source>
</evidence>
<evidence type="ECO:0000313" key="3">
    <source>
        <dbReference type="Proteomes" id="UP000215914"/>
    </source>
</evidence>
<dbReference type="Gramene" id="mRNA:HanXRQr2_Chr08g0334171">
    <property type="protein sequence ID" value="CDS:HanXRQr2_Chr08g0334171.1"/>
    <property type="gene ID" value="HanXRQr2_Chr08g0334171"/>
</dbReference>
<name>A0A9K3NCP4_HELAN</name>
<keyword evidence="1" id="KW-1133">Transmembrane helix</keyword>
<reference evidence="2" key="2">
    <citation type="submission" date="2020-06" db="EMBL/GenBank/DDBJ databases">
        <title>Helianthus annuus Genome sequencing and assembly Release 2.</title>
        <authorList>
            <person name="Gouzy J."/>
            <person name="Langlade N."/>
            <person name="Munos S."/>
        </authorList>
    </citation>
    <scope>NUCLEOTIDE SEQUENCE</scope>
    <source>
        <tissue evidence="2">Leaves</tissue>
    </source>
</reference>
<keyword evidence="1" id="KW-0472">Membrane</keyword>
<sequence>MWECFFAKLFWWTHFIWLKLPMPSQVFSVQEVFGWLCISTGIFGRKLSRRSCKLQRGRFGMRRMRKRLMLEILISTGQSVSGRTSFILFMLVK</sequence>
<keyword evidence="1" id="KW-0812">Transmembrane</keyword>
<keyword evidence="3" id="KW-1185">Reference proteome</keyword>
<organism evidence="2 3">
    <name type="scientific">Helianthus annuus</name>
    <name type="common">Common sunflower</name>
    <dbReference type="NCBI Taxonomy" id="4232"/>
    <lineage>
        <taxon>Eukaryota</taxon>
        <taxon>Viridiplantae</taxon>
        <taxon>Streptophyta</taxon>
        <taxon>Embryophyta</taxon>
        <taxon>Tracheophyta</taxon>
        <taxon>Spermatophyta</taxon>
        <taxon>Magnoliopsida</taxon>
        <taxon>eudicotyledons</taxon>
        <taxon>Gunneridae</taxon>
        <taxon>Pentapetalae</taxon>
        <taxon>asterids</taxon>
        <taxon>campanulids</taxon>
        <taxon>Asterales</taxon>
        <taxon>Asteraceae</taxon>
        <taxon>Asteroideae</taxon>
        <taxon>Heliantheae alliance</taxon>
        <taxon>Heliantheae</taxon>
        <taxon>Helianthus</taxon>
    </lineage>
</organism>
<evidence type="ECO:0000256" key="1">
    <source>
        <dbReference type="SAM" id="Phobius"/>
    </source>
</evidence>